<protein>
    <submittedName>
        <fullName evidence="2">Uncharacterized protein</fullName>
    </submittedName>
</protein>
<comment type="caution">
    <text evidence="2">The sequence shown here is derived from an EMBL/GenBank/DDBJ whole genome shotgun (WGS) entry which is preliminary data.</text>
</comment>
<evidence type="ECO:0000256" key="1">
    <source>
        <dbReference type="SAM" id="Phobius"/>
    </source>
</evidence>
<dbReference type="HOGENOM" id="CLU_3409797_0_0_9"/>
<dbReference type="AlphaFoldDB" id="R9L810"/>
<gene>
    <name evidence="2" type="ORF">C812_02896</name>
</gene>
<feature type="transmembrane region" description="Helical" evidence="1">
    <location>
        <begin position="12"/>
        <end position="28"/>
    </location>
</feature>
<evidence type="ECO:0000313" key="3">
    <source>
        <dbReference type="Proteomes" id="UP000019598"/>
    </source>
</evidence>
<dbReference type="Proteomes" id="UP000019598">
    <property type="component" value="Unassembled WGS sequence"/>
</dbReference>
<dbReference type="EMBL" id="ASSZ01000026">
    <property type="protein sequence ID" value="EOS54929.1"/>
    <property type="molecule type" value="Genomic_DNA"/>
</dbReference>
<organism evidence="2 3">
    <name type="scientific">Paenibacillus barengoltzii G22</name>
    <dbReference type="NCBI Taxonomy" id="1235795"/>
    <lineage>
        <taxon>Bacteria</taxon>
        <taxon>Bacillati</taxon>
        <taxon>Bacillota</taxon>
        <taxon>Bacilli</taxon>
        <taxon>Bacillales</taxon>
        <taxon>Paenibacillaceae</taxon>
        <taxon>Paenibacillus</taxon>
    </lineage>
</organism>
<dbReference type="STRING" id="1235795.C812_02896"/>
<keyword evidence="1" id="KW-0472">Membrane</keyword>
<keyword evidence="1" id="KW-0812">Transmembrane</keyword>
<evidence type="ECO:0000313" key="2">
    <source>
        <dbReference type="EMBL" id="EOS54929.1"/>
    </source>
</evidence>
<accession>R9L810</accession>
<reference evidence="2 3" key="1">
    <citation type="submission" date="2013-04" db="EMBL/GenBank/DDBJ databases">
        <title>The Genome Sequence of Paenibacillus barengoltzii G22.</title>
        <authorList>
            <consortium name="The Broad Institute Genomics Platform"/>
            <consortium name="The Broad Institute Genome Sequencing Center for Infectious Disease"/>
            <person name="Earl A."/>
            <person name="Xavier R."/>
            <person name="Elson C."/>
            <person name="Duck W."/>
            <person name="Walker B."/>
            <person name="Young S."/>
            <person name="Zeng Q."/>
            <person name="Gargeya S."/>
            <person name="Fitzgerald M."/>
            <person name="Haas B."/>
            <person name="Abouelleil A."/>
            <person name="Allen A.W."/>
            <person name="Alvarado L."/>
            <person name="Arachchi H.M."/>
            <person name="Berlin A.M."/>
            <person name="Chapman S.B."/>
            <person name="Gainer-Dewar J."/>
            <person name="Goldberg J."/>
            <person name="Griggs A."/>
            <person name="Gujja S."/>
            <person name="Hansen M."/>
            <person name="Howarth C."/>
            <person name="Imamovic A."/>
            <person name="Ireland A."/>
            <person name="Larimer J."/>
            <person name="McCowan C."/>
            <person name="Murphy C."/>
            <person name="Pearson M."/>
            <person name="Poon T.W."/>
            <person name="Priest M."/>
            <person name="Roberts A."/>
            <person name="Saif S."/>
            <person name="Shea T."/>
            <person name="Sisk P."/>
            <person name="Sykes S."/>
            <person name="Wortman J."/>
            <person name="Nusbaum C."/>
            <person name="Birren B."/>
        </authorList>
    </citation>
    <scope>NUCLEOTIDE SEQUENCE [LARGE SCALE GENOMIC DNA]</scope>
    <source>
        <strain evidence="2 3">G22</strain>
    </source>
</reference>
<sequence>MSTDSTPIRLSRFLVLIMAVTAGIAVANL</sequence>
<proteinExistence type="predicted"/>
<keyword evidence="1" id="KW-1133">Transmembrane helix</keyword>
<name>R9L810_9BACL</name>